<dbReference type="InterPro" id="IPR024207">
    <property type="entry name" value="CotJB_dom"/>
</dbReference>
<comment type="caution">
    <text evidence="2">The sequence shown here is derived from an EMBL/GenBank/DDBJ whole genome shotgun (WGS) entry which is preliminary data.</text>
</comment>
<dbReference type="AlphaFoldDB" id="A0A645IC66"/>
<sequence length="85" mass="10164">MAKSKSELMLLLQQYGFYAVEINLYLDNFPNNRKALRDYQKVTEIYQNLKKEYEMQYGTLANFAYGEVCGDWNYVNDPWPWEGKC</sequence>
<dbReference type="Pfam" id="PF12652">
    <property type="entry name" value="CotJB"/>
    <property type="match status" value="1"/>
</dbReference>
<dbReference type="EMBL" id="VSSQ01104603">
    <property type="protein sequence ID" value="MPN45023.1"/>
    <property type="molecule type" value="Genomic_DNA"/>
</dbReference>
<organism evidence="2">
    <name type="scientific">bioreactor metagenome</name>
    <dbReference type="NCBI Taxonomy" id="1076179"/>
    <lineage>
        <taxon>unclassified sequences</taxon>
        <taxon>metagenomes</taxon>
        <taxon>ecological metagenomes</taxon>
    </lineage>
</organism>
<gene>
    <name evidence="2" type="ORF">SDC9_192590</name>
</gene>
<evidence type="ECO:0000259" key="1">
    <source>
        <dbReference type="Pfam" id="PF12652"/>
    </source>
</evidence>
<evidence type="ECO:0000313" key="2">
    <source>
        <dbReference type="EMBL" id="MPN45023.1"/>
    </source>
</evidence>
<feature type="domain" description="Protein CotJB" evidence="1">
    <location>
        <begin position="7"/>
        <end position="82"/>
    </location>
</feature>
<name>A0A645IC66_9ZZZZ</name>
<accession>A0A645IC66</accession>
<reference evidence="2" key="1">
    <citation type="submission" date="2019-08" db="EMBL/GenBank/DDBJ databases">
        <authorList>
            <person name="Kucharzyk K."/>
            <person name="Murdoch R.W."/>
            <person name="Higgins S."/>
            <person name="Loffler F."/>
        </authorList>
    </citation>
    <scope>NUCLEOTIDE SEQUENCE</scope>
</reference>
<proteinExistence type="predicted"/>
<protein>
    <recommendedName>
        <fullName evidence="1">Protein CotJB domain-containing protein</fullName>
    </recommendedName>
</protein>